<feature type="signal peptide" evidence="1">
    <location>
        <begin position="1"/>
        <end position="24"/>
    </location>
</feature>
<name>A0A914XV60_9BILA</name>
<keyword evidence="2" id="KW-1185">Reference proteome</keyword>
<sequence>MASYFPIPIFGVVLCLCLFVSVFARPLATDEESVETVYEDPFGNVIDPHRLLKELFADRPLKFNKRGGAIWGNKRHDLPALREIKKMRCYFNPVSC</sequence>
<dbReference type="WBParaSite" id="PSAMB.scaffold984size37628.g10077.t1">
    <property type="protein sequence ID" value="PSAMB.scaffold984size37628.g10077.t1"/>
    <property type="gene ID" value="PSAMB.scaffold984size37628.g10077"/>
</dbReference>
<protein>
    <submittedName>
        <fullName evidence="3">Uncharacterized protein</fullName>
    </submittedName>
</protein>
<organism evidence="2 3">
    <name type="scientific">Plectus sambesii</name>
    <dbReference type="NCBI Taxonomy" id="2011161"/>
    <lineage>
        <taxon>Eukaryota</taxon>
        <taxon>Metazoa</taxon>
        <taxon>Ecdysozoa</taxon>
        <taxon>Nematoda</taxon>
        <taxon>Chromadorea</taxon>
        <taxon>Plectida</taxon>
        <taxon>Plectina</taxon>
        <taxon>Plectoidea</taxon>
        <taxon>Plectidae</taxon>
        <taxon>Plectus</taxon>
    </lineage>
</organism>
<reference evidence="3" key="1">
    <citation type="submission" date="2022-11" db="UniProtKB">
        <authorList>
            <consortium name="WormBaseParasite"/>
        </authorList>
    </citation>
    <scope>IDENTIFICATION</scope>
</reference>
<proteinExistence type="predicted"/>
<evidence type="ECO:0000313" key="2">
    <source>
        <dbReference type="Proteomes" id="UP000887566"/>
    </source>
</evidence>
<feature type="chain" id="PRO_5037203071" evidence="1">
    <location>
        <begin position="25"/>
        <end position="96"/>
    </location>
</feature>
<dbReference type="AlphaFoldDB" id="A0A914XV60"/>
<accession>A0A914XV60</accession>
<evidence type="ECO:0000313" key="3">
    <source>
        <dbReference type="WBParaSite" id="PSAMB.scaffold984size37628.g10077.t1"/>
    </source>
</evidence>
<keyword evidence="1" id="KW-0732">Signal</keyword>
<evidence type="ECO:0000256" key="1">
    <source>
        <dbReference type="SAM" id="SignalP"/>
    </source>
</evidence>
<dbReference type="Proteomes" id="UP000887566">
    <property type="component" value="Unplaced"/>
</dbReference>